<organism evidence="2 3">
    <name type="scientific">Aquifex aeolicus (strain VF5)</name>
    <dbReference type="NCBI Taxonomy" id="224324"/>
    <lineage>
        <taxon>Bacteria</taxon>
        <taxon>Pseudomonadati</taxon>
        <taxon>Aquificota</taxon>
        <taxon>Aquificia</taxon>
        <taxon>Aquificales</taxon>
        <taxon>Aquificaceae</taxon>
        <taxon>Aquifex</taxon>
    </lineage>
</organism>
<dbReference type="KEGG" id="aae:aq_770"/>
<dbReference type="PANTHER" id="PTHR30636">
    <property type="entry name" value="UPF0701 PROTEIN YICC"/>
    <property type="match status" value="1"/>
</dbReference>
<dbReference type="AlphaFoldDB" id="O66969"/>
<accession>O66969</accession>
<evidence type="ECO:0000259" key="1">
    <source>
        <dbReference type="Pfam" id="PF03755"/>
    </source>
</evidence>
<evidence type="ECO:0000313" key="2">
    <source>
        <dbReference type="EMBL" id="AAC06936.1"/>
    </source>
</evidence>
<name>O66969_AQUAE</name>
<gene>
    <name evidence="2" type="ordered locus">aq_770</name>
</gene>
<dbReference type="InterPro" id="IPR013527">
    <property type="entry name" value="YicC-like_N"/>
</dbReference>
<feature type="domain" description="Endoribonuclease YicC-like N-terminal" evidence="1">
    <location>
        <begin position="2"/>
        <end position="151"/>
    </location>
</feature>
<dbReference type="HOGENOM" id="CLU_1718559_0_0_0"/>
<dbReference type="EnsemblBacteria" id="AAC06936">
    <property type="protein sequence ID" value="AAC06936"/>
    <property type="gene ID" value="aq_770"/>
</dbReference>
<dbReference type="InterPro" id="IPR005229">
    <property type="entry name" value="YicC/YloC-like"/>
</dbReference>
<dbReference type="PIR" id="F70367">
    <property type="entry name" value="F70367"/>
</dbReference>
<sequence length="152" mass="17549">MFSMTGFGKGEAESENWKVTVMMRSLNGKGLDVSLRMPPFLMPMELELKNEIKKHLRRGTVTVYIDLEQKVVKPPIDVEKLKANVEMLRELSNSVGLSPTDDKILDYAWRYSEKAEIELDEELKNVVMEALRKAIQELLESRKKEGEHLKKI</sequence>
<protein>
    <recommendedName>
        <fullName evidence="1">Endoribonuclease YicC-like N-terminal domain-containing protein</fullName>
    </recommendedName>
</protein>
<dbReference type="PANTHER" id="PTHR30636:SF3">
    <property type="entry name" value="UPF0701 PROTEIN YICC"/>
    <property type="match status" value="1"/>
</dbReference>
<dbReference type="Proteomes" id="UP000000798">
    <property type="component" value="Chromosome"/>
</dbReference>
<dbReference type="STRING" id="224324.aq_770"/>
<reference evidence="2 3" key="1">
    <citation type="journal article" date="1998" name="Nature">
        <title>The complete genome of the hyperthermophilic bacterium Aquifex aeolicus.</title>
        <authorList>
            <person name="Deckert G."/>
            <person name="Warren P.V."/>
            <person name="Gaasterland T."/>
            <person name="Young W.G."/>
            <person name="Lenox A.L."/>
            <person name="Graham D.E."/>
            <person name="Overbeek R."/>
            <person name="Snead M.A."/>
            <person name="Keller M."/>
            <person name="Aujay M."/>
            <person name="Huber R."/>
            <person name="Feldman R.A."/>
            <person name="Short J.M."/>
            <person name="Olson G.J."/>
            <person name="Swanson R.V."/>
        </authorList>
    </citation>
    <scope>NUCLEOTIDE SEQUENCE [LARGE SCALE GENOMIC DNA]</scope>
    <source>
        <strain evidence="2 3">VF5</strain>
    </source>
</reference>
<dbReference type="GO" id="GO:0004521">
    <property type="term" value="F:RNA endonuclease activity"/>
    <property type="evidence" value="ECO:0007669"/>
    <property type="project" value="InterPro"/>
</dbReference>
<dbReference type="EMBL" id="AE000657">
    <property type="protein sequence ID" value="AAC06936.1"/>
    <property type="molecule type" value="Genomic_DNA"/>
</dbReference>
<dbReference type="Pfam" id="PF03755">
    <property type="entry name" value="YicC-like_N"/>
    <property type="match status" value="1"/>
</dbReference>
<keyword evidence="3" id="KW-1185">Reference proteome</keyword>
<dbReference type="eggNOG" id="COG1561">
    <property type="taxonomic scope" value="Bacteria"/>
</dbReference>
<dbReference type="RefSeq" id="WP_010880468.1">
    <property type="nucleotide sequence ID" value="NC_000918.1"/>
</dbReference>
<evidence type="ECO:0000313" key="3">
    <source>
        <dbReference type="Proteomes" id="UP000000798"/>
    </source>
</evidence>
<proteinExistence type="predicted"/>
<dbReference type="InParanoid" id="O66969"/>